<feature type="region of interest" description="Disordered" evidence="1">
    <location>
        <begin position="663"/>
        <end position="683"/>
    </location>
</feature>
<dbReference type="OrthoDB" id="3908240at2759"/>
<accession>A0A8K0L8Q8</accession>
<feature type="compositionally biased region" description="Polar residues" evidence="1">
    <location>
        <begin position="108"/>
        <end position="120"/>
    </location>
</feature>
<protein>
    <submittedName>
        <fullName evidence="3">Uncharacterized protein</fullName>
    </submittedName>
</protein>
<dbReference type="Proteomes" id="UP000809789">
    <property type="component" value="Unassembled WGS sequence"/>
</dbReference>
<evidence type="ECO:0000313" key="4">
    <source>
        <dbReference type="Proteomes" id="UP000809789"/>
    </source>
</evidence>
<name>A0A8K0L8Q8_9PEZI</name>
<dbReference type="AlphaFoldDB" id="A0A8K0L8Q8"/>
<feature type="compositionally biased region" description="Polar residues" evidence="1">
    <location>
        <begin position="70"/>
        <end position="79"/>
    </location>
</feature>
<evidence type="ECO:0000313" key="3">
    <source>
        <dbReference type="EMBL" id="KAG8632036.1"/>
    </source>
</evidence>
<dbReference type="EMBL" id="JAESVG020000001">
    <property type="protein sequence ID" value="KAG8632036.1"/>
    <property type="molecule type" value="Genomic_DNA"/>
</dbReference>
<feature type="region of interest" description="Disordered" evidence="1">
    <location>
        <begin position="428"/>
        <end position="450"/>
    </location>
</feature>
<keyword evidence="2" id="KW-0812">Transmembrane</keyword>
<feature type="compositionally biased region" description="Basic and acidic residues" evidence="1">
    <location>
        <begin position="197"/>
        <end position="218"/>
    </location>
</feature>
<sequence length="683" mass="74973">MDSHRSGRTRTNAVSQDHLDRSDEFEDVSDLLTEPPIPTADSPDLTTFAIVSNNMKEDPDPTPVAEKQPDNYNYTTTTAEDGFEAVHADPRPLQDLSGSYADIDNISEGGQTADSVSACDQSDAETVESIADDEDAISSHEQGSQLLFPDPAKLPAATAREIAAGAVMPKSLRQEEKVNDSDMEGHGVDQSEITIKGSDDSKDTPKREAADPVSKPAEEYRNMLDRSLTFAEDFFFAHFRSSILPATITMIAVGLLAFLMAPVSSSISVGLPFWSGPHLSANQEMVLRHQQLESALRQANLTSWNGSAIEPAKILTYPQVWVLGDSGHSGFKEHTFQTGMRVEVNGPGQIFISLPKDKRTGKYLEKPEIQVRHVTEHLEIAEQKDLIRGLTFVRLDVAYQRNLYTVKVKAGHIDDRVVVYGEEPKRIAPKRAGQASTSSGPDSKPKNDRVRSSIDTLLQGFRQLADEVVASSAHKTHEMQRSLADCKERFGKQLQHDRTQVQSFLSSIRKTVTSTFSLEQVDVAKDFSSVMEDISSAASRAGNVSQKLSSAIGSVSHQLVDLTAPVVQTTVNGTRTILARAQRNGQGILRRVSGIFQATEQHQHSDKTKTAPNLRQAILNEPEASMKAKADLVKRMKAILTPLGISVTEEDTFHDVKNCQQTCKRKSHSSCKKSGRRTGKHGH</sequence>
<feature type="region of interest" description="Disordered" evidence="1">
    <location>
        <begin position="165"/>
        <end position="218"/>
    </location>
</feature>
<feature type="compositionally biased region" description="Basic and acidic residues" evidence="1">
    <location>
        <begin position="172"/>
        <end position="189"/>
    </location>
</feature>
<keyword evidence="4" id="KW-1185">Reference proteome</keyword>
<feature type="compositionally biased region" description="Acidic residues" evidence="1">
    <location>
        <begin position="122"/>
        <end position="136"/>
    </location>
</feature>
<feature type="region of interest" description="Disordered" evidence="1">
    <location>
        <begin position="1"/>
        <end position="148"/>
    </location>
</feature>
<proteinExistence type="predicted"/>
<comment type="caution">
    <text evidence="3">The sequence shown here is derived from an EMBL/GenBank/DDBJ whole genome shotgun (WGS) entry which is preliminary data.</text>
</comment>
<reference evidence="3" key="1">
    <citation type="submission" date="2021-07" db="EMBL/GenBank/DDBJ databases">
        <title>Elsinoe batatas strain:CRI-CJ2 Genome sequencing and assembly.</title>
        <authorList>
            <person name="Huang L."/>
        </authorList>
    </citation>
    <scope>NUCLEOTIDE SEQUENCE</scope>
    <source>
        <strain evidence="3">CRI-CJ2</strain>
    </source>
</reference>
<evidence type="ECO:0000256" key="1">
    <source>
        <dbReference type="SAM" id="MobiDB-lite"/>
    </source>
</evidence>
<evidence type="ECO:0000256" key="2">
    <source>
        <dbReference type="SAM" id="Phobius"/>
    </source>
</evidence>
<keyword evidence="2" id="KW-0472">Membrane</keyword>
<feature type="transmembrane region" description="Helical" evidence="2">
    <location>
        <begin position="243"/>
        <end position="263"/>
    </location>
</feature>
<organism evidence="3 4">
    <name type="scientific">Elsinoe batatas</name>
    <dbReference type="NCBI Taxonomy" id="2601811"/>
    <lineage>
        <taxon>Eukaryota</taxon>
        <taxon>Fungi</taxon>
        <taxon>Dikarya</taxon>
        <taxon>Ascomycota</taxon>
        <taxon>Pezizomycotina</taxon>
        <taxon>Dothideomycetes</taxon>
        <taxon>Dothideomycetidae</taxon>
        <taxon>Myriangiales</taxon>
        <taxon>Elsinoaceae</taxon>
        <taxon>Elsinoe</taxon>
    </lineage>
</organism>
<keyword evidence="2" id="KW-1133">Transmembrane helix</keyword>
<gene>
    <name evidence="3" type="ORF">KVT40_001176</name>
</gene>